<name>A0A4S8I019_9BACT</name>
<evidence type="ECO:0000256" key="2">
    <source>
        <dbReference type="SAM" id="SignalP"/>
    </source>
</evidence>
<dbReference type="Proteomes" id="UP000306918">
    <property type="component" value="Unassembled WGS sequence"/>
</dbReference>
<dbReference type="EMBL" id="STFF01000002">
    <property type="protein sequence ID" value="THU40469.1"/>
    <property type="molecule type" value="Genomic_DNA"/>
</dbReference>
<reference evidence="3 4" key="1">
    <citation type="submission" date="2019-04" db="EMBL/GenBank/DDBJ databases">
        <title>Niastella caeni sp. nov., isolated from activated sludge.</title>
        <authorList>
            <person name="Sheng M."/>
        </authorList>
    </citation>
    <scope>NUCLEOTIDE SEQUENCE [LARGE SCALE GENOMIC DNA]</scope>
    <source>
        <strain evidence="3 4">HX-2-15</strain>
    </source>
</reference>
<evidence type="ECO:0000313" key="4">
    <source>
        <dbReference type="Proteomes" id="UP000306918"/>
    </source>
</evidence>
<evidence type="ECO:0008006" key="5">
    <source>
        <dbReference type="Google" id="ProtNLM"/>
    </source>
</evidence>
<feature type="chain" id="PRO_5020428375" description="EF-hand domain-containing protein" evidence="2">
    <location>
        <begin position="24"/>
        <end position="113"/>
    </location>
</feature>
<organism evidence="3 4">
    <name type="scientific">Niastella caeni</name>
    <dbReference type="NCBI Taxonomy" id="2569763"/>
    <lineage>
        <taxon>Bacteria</taxon>
        <taxon>Pseudomonadati</taxon>
        <taxon>Bacteroidota</taxon>
        <taxon>Chitinophagia</taxon>
        <taxon>Chitinophagales</taxon>
        <taxon>Chitinophagaceae</taxon>
        <taxon>Niastella</taxon>
    </lineage>
</organism>
<feature type="region of interest" description="Disordered" evidence="1">
    <location>
        <begin position="88"/>
        <end position="113"/>
    </location>
</feature>
<accession>A0A4S8I019</accession>
<evidence type="ECO:0000313" key="3">
    <source>
        <dbReference type="EMBL" id="THU40469.1"/>
    </source>
</evidence>
<sequence length="113" mass="12336">MKRNLLGILSLVLAITISSFTTKKTVTVYLDYNGSGNHDVLGNYTYPASVQNPISGDSFLAWIKIVDDNGTITTDEFAAAYDVLDRSTTPNSSLNDASDTEGTFGNYQLERED</sequence>
<evidence type="ECO:0000256" key="1">
    <source>
        <dbReference type="SAM" id="MobiDB-lite"/>
    </source>
</evidence>
<feature type="signal peptide" evidence="2">
    <location>
        <begin position="1"/>
        <end position="23"/>
    </location>
</feature>
<keyword evidence="4" id="KW-1185">Reference proteome</keyword>
<dbReference type="RefSeq" id="WP_136577222.1">
    <property type="nucleotide sequence ID" value="NZ_STFF01000002.1"/>
</dbReference>
<dbReference type="AlphaFoldDB" id="A0A4S8I019"/>
<keyword evidence="2" id="KW-0732">Signal</keyword>
<proteinExistence type="predicted"/>
<dbReference type="OrthoDB" id="684654at2"/>
<comment type="caution">
    <text evidence="3">The sequence shown here is derived from an EMBL/GenBank/DDBJ whole genome shotgun (WGS) entry which is preliminary data.</text>
</comment>
<gene>
    <name evidence="3" type="ORF">FAM09_11450</name>
</gene>
<feature type="compositionally biased region" description="Polar residues" evidence="1">
    <location>
        <begin position="88"/>
        <end position="106"/>
    </location>
</feature>
<protein>
    <recommendedName>
        <fullName evidence="5">EF-hand domain-containing protein</fullName>
    </recommendedName>
</protein>